<dbReference type="Proteomes" id="UP001500738">
    <property type="component" value="Unassembled WGS sequence"/>
</dbReference>
<sequence>MPCLRISEDEAILLGLRVDFSLGEGARARTTRALLADGDSVGPIAKAIATTTRRSIAAGFDMPVLAAGAMTCQESSSDE</sequence>
<keyword evidence="2" id="KW-1185">Reference proteome</keyword>
<name>A0ABN1MCA2_9SPHN</name>
<evidence type="ECO:0000313" key="2">
    <source>
        <dbReference type="Proteomes" id="UP001500738"/>
    </source>
</evidence>
<accession>A0ABN1MCA2</accession>
<dbReference type="EMBL" id="BAAAFE010000012">
    <property type="protein sequence ID" value="GAA0867134.1"/>
    <property type="molecule type" value="Genomic_DNA"/>
</dbReference>
<proteinExistence type="predicted"/>
<organism evidence="1 2">
    <name type="scientific">Sphingopyxis soli</name>
    <dbReference type="NCBI Taxonomy" id="592051"/>
    <lineage>
        <taxon>Bacteria</taxon>
        <taxon>Pseudomonadati</taxon>
        <taxon>Pseudomonadota</taxon>
        <taxon>Alphaproteobacteria</taxon>
        <taxon>Sphingomonadales</taxon>
        <taxon>Sphingomonadaceae</taxon>
        <taxon>Sphingopyxis</taxon>
    </lineage>
</organism>
<reference evidence="1 2" key="1">
    <citation type="journal article" date="2019" name="Int. J. Syst. Evol. Microbiol.">
        <title>The Global Catalogue of Microorganisms (GCM) 10K type strain sequencing project: providing services to taxonomists for standard genome sequencing and annotation.</title>
        <authorList>
            <consortium name="The Broad Institute Genomics Platform"/>
            <consortium name="The Broad Institute Genome Sequencing Center for Infectious Disease"/>
            <person name="Wu L."/>
            <person name="Ma J."/>
        </authorList>
    </citation>
    <scope>NUCLEOTIDE SEQUENCE [LARGE SCALE GENOMIC DNA]</scope>
    <source>
        <strain evidence="1 2">JCM 15910</strain>
    </source>
</reference>
<comment type="caution">
    <text evidence="1">The sequence shown here is derived from an EMBL/GenBank/DDBJ whole genome shotgun (WGS) entry which is preliminary data.</text>
</comment>
<gene>
    <name evidence="1" type="ORF">GCM10009115_33840</name>
</gene>
<evidence type="ECO:0000313" key="1">
    <source>
        <dbReference type="EMBL" id="GAA0867134.1"/>
    </source>
</evidence>
<protein>
    <submittedName>
        <fullName evidence="1">Uncharacterized protein</fullName>
    </submittedName>
</protein>